<keyword evidence="13" id="KW-0573">Peptidoglycan synthesis</keyword>
<dbReference type="Gene3D" id="2.60.410.10">
    <property type="entry name" value="D-Ala-D-Ala carboxypeptidase, C-terminal domain"/>
    <property type="match status" value="1"/>
</dbReference>
<dbReference type="Pfam" id="PF00768">
    <property type="entry name" value="Peptidase_S11"/>
    <property type="match status" value="1"/>
</dbReference>
<dbReference type="Gene3D" id="3.40.710.10">
    <property type="entry name" value="DD-peptidase/beta-lactamase superfamily"/>
    <property type="match status" value="1"/>
</dbReference>
<evidence type="ECO:0000256" key="10">
    <source>
        <dbReference type="ARBA" id="ARBA00022729"/>
    </source>
</evidence>
<evidence type="ECO:0000256" key="14">
    <source>
        <dbReference type="ARBA" id="ARBA00023136"/>
    </source>
</evidence>
<evidence type="ECO:0000256" key="19">
    <source>
        <dbReference type="PIRSR" id="PIRSR618044-2"/>
    </source>
</evidence>
<dbReference type="InterPro" id="IPR012907">
    <property type="entry name" value="Peptidase_S11_C"/>
</dbReference>
<sequence>MKLKLAKLVLLTAAFSISAATFAETATPTPTPNPMPTPDPKPMPAPVPVAVPSPPQISAKAHLLMDYNSGQILIGENTEERLPPASLTKMMTSYVIGQELKSGRIKPADMVTISQNAWAKNYGDSSKMFIEVGKQVSVDNLNKGIIIQSGNDACIAMAEHIAGSEDSFASLMNQWADKLGMKDTHFVNSHGLYNVDHYSTAHDMARLGQALIRDLPNEYAIYSQKDFTFNGITQHNRNRLLWDKTLVVDGIKTGHVSEVGYNLVASATGPEGMRLISVIIGSNSEQQRAEESKKLLTYGFRFYQNVQPYKQGAELARQRIWMGDKSEIGLGTDRDINLLVPRGSAAKLKADFQLNRELNAPIKQGETVGTIFLRIDGKDVAQYPLVALDTVEEGGIFSRLWDYLVLLFQQLFG</sequence>
<evidence type="ECO:0000256" key="15">
    <source>
        <dbReference type="ARBA" id="ARBA00023316"/>
    </source>
</evidence>
<evidence type="ECO:0000256" key="11">
    <source>
        <dbReference type="ARBA" id="ARBA00022801"/>
    </source>
</evidence>
<keyword evidence="6" id="KW-1003">Cell membrane</keyword>
<feature type="active site" description="Proton acceptor" evidence="18">
    <location>
        <position position="89"/>
    </location>
</feature>
<organism evidence="24 25">
    <name type="scientific">Tolumonas osonensis</name>
    <dbReference type="NCBI Taxonomy" id="675874"/>
    <lineage>
        <taxon>Bacteria</taxon>
        <taxon>Pseudomonadati</taxon>
        <taxon>Pseudomonadota</taxon>
        <taxon>Gammaproteobacteria</taxon>
        <taxon>Aeromonadales</taxon>
        <taxon>Aeromonadaceae</taxon>
        <taxon>Tolumonas</taxon>
    </lineage>
</organism>
<evidence type="ECO:0000256" key="4">
    <source>
        <dbReference type="ARBA" id="ARBA00007164"/>
    </source>
</evidence>
<evidence type="ECO:0000256" key="16">
    <source>
        <dbReference type="ARBA" id="ARBA00034000"/>
    </source>
</evidence>
<dbReference type="InterPro" id="IPR012338">
    <property type="entry name" value="Beta-lactam/transpept-like"/>
</dbReference>
<evidence type="ECO:0000256" key="18">
    <source>
        <dbReference type="PIRSR" id="PIRSR618044-1"/>
    </source>
</evidence>
<dbReference type="GO" id="GO:0071555">
    <property type="term" value="P:cell wall organization"/>
    <property type="evidence" value="ECO:0007669"/>
    <property type="project" value="UniProtKB-KW"/>
</dbReference>
<evidence type="ECO:0000259" key="23">
    <source>
        <dbReference type="SMART" id="SM00936"/>
    </source>
</evidence>
<dbReference type="InterPro" id="IPR001967">
    <property type="entry name" value="Peptidase_S11_N"/>
</dbReference>
<evidence type="ECO:0000256" key="5">
    <source>
        <dbReference type="ARBA" id="ARBA00012448"/>
    </source>
</evidence>
<dbReference type="UniPathway" id="UPA00219"/>
<evidence type="ECO:0000256" key="17">
    <source>
        <dbReference type="ARBA" id="ARBA00060592"/>
    </source>
</evidence>
<evidence type="ECO:0000256" key="9">
    <source>
        <dbReference type="ARBA" id="ARBA00022670"/>
    </source>
</evidence>
<evidence type="ECO:0000256" key="3">
    <source>
        <dbReference type="ARBA" id="ARBA00004752"/>
    </source>
</evidence>
<keyword evidence="12" id="KW-0133">Cell shape</keyword>
<dbReference type="GO" id="GO:0009252">
    <property type="term" value="P:peptidoglycan biosynthetic process"/>
    <property type="evidence" value="ECO:0007669"/>
    <property type="project" value="UniProtKB-UniPathway"/>
</dbReference>
<evidence type="ECO:0000256" key="1">
    <source>
        <dbReference type="ARBA" id="ARBA00003217"/>
    </source>
</evidence>
<comment type="function">
    <text evidence="1">Removes C-terminal D-alanyl residues from sugar-peptide cell wall precursors.</text>
</comment>
<dbReference type="SMART" id="SM00936">
    <property type="entry name" value="PBP5_C"/>
    <property type="match status" value="1"/>
</dbReference>
<feature type="domain" description="Peptidase S11 D-Ala-D-Ala carboxypeptidase A C-terminal" evidence="23">
    <location>
        <begin position="303"/>
        <end position="393"/>
    </location>
</feature>
<evidence type="ECO:0000313" key="25">
    <source>
        <dbReference type="Proteomes" id="UP000585721"/>
    </source>
</evidence>
<feature type="compositionally biased region" description="Pro residues" evidence="21">
    <location>
        <begin position="29"/>
        <end position="44"/>
    </location>
</feature>
<evidence type="ECO:0000256" key="2">
    <source>
        <dbReference type="ARBA" id="ARBA00004417"/>
    </source>
</evidence>
<gene>
    <name evidence="24" type="ORF">HNR75_002611</name>
</gene>
<dbReference type="PANTHER" id="PTHR21581">
    <property type="entry name" value="D-ALANYL-D-ALANINE CARBOXYPEPTIDASE"/>
    <property type="match status" value="1"/>
</dbReference>
<dbReference type="PANTHER" id="PTHR21581:SF6">
    <property type="entry name" value="TRAFFICKING PROTEIN PARTICLE COMPLEX SUBUNIT 12"/>
    <property type="match status" value="1"/>
</dbReference>
<comment type="pathway">
    <text evidence="3">Cell wall biogenesis; peptidoglycan biosynthesis.</text>
</comment>
<evidence type="ECO:0000256" key="12">
    <source>
        <dbReference type="ARBA" id="ARBA00022960"/>
    </source>
</evidence>
<comment type="subcellular location">
    <subcellularLocation>
        <location evidence="2">Cell inner membrane</location>
        <topology evidence="2">Peripheral membrane protein</topology>
    </subcellularLocation>
</comment>
<feature type="active site" evidence="18">
    <location>
        <position position="149"/>
    </location>
</feature>
<comment type="caution">
    <text evidence="24">The sequence shown here is derived from an EMBL/GenBank/DDBJ whole genome shotgun (WGS) entry which is preliminary data.</text>
</comment>
<dbReference type="GO" id="GO:0008658">
    <property type="term" value="F:penicillin binding"/>
    <property type="evidence" value="ECO:0007669"/>
    <property type="project" value="UniProtKB-ARBA"/>
</dbReference>
<dbReference type="GO" id="GO:0006508">
    <property type="term" value="P:proteolysis"/>
    <property type="evidence" value="ECO:0007669"/>
    <property type="project" value="UniProtKB-KW"/>
</dbReference>
<dbReference type="AlphaFoldDB" id="A0A841GQ53"/>
<dbReference type="InterPro" id="IPR018044">
    <property type="entry name" value="Peptidase_S11"/>
</dbReference>
<keyword evidence="14" id="KW-0472">Membrane</keyword>
<feature type="signal peptide" evidence="22">
    <location>
        <begin position="1"/>
        <end position="23"/>
    </location>
</feature>
<proteinExistence type="inferred from homology"/>
<dbReference type="GO" id="GO:0008360">
    <property type="term" value="P:regulation of cell shape"/>
    <property type="evidence" value="ECO:0007669"/>
    <property type="project" value="UniProtKB-KW"/>
</dbReference>
<name>A0A841GQ53_9GAMM</name>
<dbReference type="GO" id="GO:0005886">
    <property type="term" value="C:plasma membrane"/>
    <property type="evidence" value="ECO:0007669"/>
    <property type="project" value="UniProtKB-SubCell"/>
</dbReference>
<evidence type="ECO:0000256" key="6">
    <source>
        <dbReference type="ARBA" id="ARBA00022475"/>
    </source>
</evidence>
<dbReference type="SUPFAM" id="SSF56601">
    <property type="entry name" value="beta-lactamase/transpeptidase-like"/>
    <property type="match status" value="1"/>
</dbReference>
<feature type="binding site" evidence="19">
    <location>
        <position position="252"/>
    </location>
    <ligand>
        <name>substrate</name>
    </ligand>
</feature>
<keyword evidence="15" id="KW-0961">Cell wall biogenesis/degradation</keyword>
<keyword evidence="9" id="KW-0645">Protease</keyword>
<dbReference type="EC" id="3.4.16.4" evidence="5"/>
<keyword evidence="8 24" id="KW-0121">Carboxypeptidase</keyword>
<comment type="catalytic activity">
    <reaction evidence="16">
        <text>Preferential cleavage: (Ac)2-L-Lys-D-Ala-|-D-Ala. Also transpeptidation of peptidyl-alanyl moieties that are N-acyl substituents of D-alanine.</text>
        <dbReference type="EC" id="3.4.16.4"/>
    </reaction>
</comment>
<feature type="region of interest" description="Disordered" evidence="21">
    <location>
        <begin position="25"/>
        <end position="44"/>
    </location>
</feature>
<evidence type="ECO:0000256" key="7">
    <source>
        <dbReference type="ARBA" id="ARBA00022519"/>
    </source>
</evidence>
<comment type="similarity">
    <text evidence="4 20">Belongs to the peptidase S11 family.</text>
</comment>
<dbReference type="FunFam" id="3.40.710.10:FF:000001">
    <property type="entry name" value="D-alanyl-D-alanine serine-type carboxypeptidase"/>
    <property type="match status" value="1"/>
</dbReference>
<dbReference type="InterPro" id="IPR037167">
    <property type="entry name" value="Peptidase_S11_C_sf"/>
</dbReference>
<keyword evidence="25" id="KW-1185">Reference proteome</keyword>
<feature type="active site" description="Acyl-ester intermediate" evidence="18">
    <location>
        <position position="86"/>
    </location>
</feature>
<dbReference type="SUPFAM" id="SSF69189">
    <property type="entry name" value="Penicillin-binding protein associated domain"/>
    <property type="match status" value="1"/>
</dbReference>
<dbReference type="PRINTS" id="PR00725">
    <property type="entry name" value="DADACBPTASE1"/>
</dbReference>
<evidence type="ECO:0000256" key="22">
    <source>
        <dbReference type="SAM" id="SignalP"/>
    </source>
</evidence>
<evidence type="ECO:0000256" key="21">
    <source>
        <dbReference type="SAM" id="MobiDB-lite"/>
    </source>
</evidence>
<keyword evidence="10 22" id="KW-0732">Signal</keyword>
<protein>
    <recommendedName>
        <fullName evidence="5">serine-type D-Ala-D-Ala carboxypeptidase</fullName>
        <ecNumber evidence="5">3.4.16.4</ecNumber>
    </recommendedName>
</protein>
<feature type="chain" id="PRO_5032753855" description="serine-type D-Ala-D-Ala carboxypeptidase" evidence="22">
    <location>
        <begin position="24"/>
        <end position="413"/>
    </location>
</feature>
<accession>A0A841GQ53</accession>
<evidence type="ECO:0000256" key="8">
    <source>
        <dbReference type="ARBA" id="ARBA00022645"/>
    </source>
</evidence>
<dbReference type="EMBL" id="JACHGR010000009">
    <property type="protein sequence ID" value="MBB6056672.1"/>
    <property type="molecule type" value="Genomic_DNA"/>
</dbReference>
<dbReference type="Proteomes" id="UP000585721">
    <property type="component" value="Unassembled WGS sequence"/>
</dbReference>
<dbReference type="InterPro" id="IPR015956">
    <property type="entry name" value="Peniciliin-bd_prot_C_sf"/>
</dbReference>
<reference evidence="24 25" key="1">
    <citation type="submission" date="2020-08" db="EMBL/GenBank/DDBJ databases">
        <title>Genomic Encyclopedia of Type Strains, Phase IV (KMG-IV): sequencing the most valuable type-strain genomes for metagenomic binning, comparative biology and taxonomic classification.</title>
        <authorList>
            <person name="Goeker M."/>
        </authorList>
    </citation>
    <scope>NUCLEOTIDE SEQUENCE [LARGE SCALE GENOMIC DNA]</scope>
    <source>
        <strain evidence="24 25">DSM 22975</strain>
    </source>
</reference>
<keyword evidence="11 24" id="KW-0378">Hydrolase</keyword>
<dbReference type="Pfam" id="PF07943">
    <property type="entry name" value="PBP5_C"/>
    <property type="match status" value="1"/>
</dbReference>
<evidence type="ECO:0000256" key="13">
    <source>
        <dbReference type="ARBA" id="ARBA00022984"/>
    </source>
</evidence>
<dbReference type="RefSeq" id="WP_188027394.1">
    <property type="nucleotide sequence ID" value="NZ_JACHGR010000009.1"/>
</dbReference>
<evidence type="ECO:0000313" key="24">
    <source>
        <dbReference type="EMBL" id="MBB6056672.1"/>
    </source>
</evidence>
<comment type="pathway">
    <text evidence="17">Glycan biosynthesis.</text>
</comment>
<dbReference type="GO" id="GO:0009002">
    <property type="term" value="F:serine-type D-Ala-D-Ala carboxypeptidase activity"/>
    <property type="evidence" value="ECO:0007669"/>
    <property type="project" value="UniProtKB-EC"/>
</dbReference>
<evidence type="ECO:0000256" key="20">
    <source>
        <dbReference type="RuleBase" id="RU004016"/>
    </source>
</evidence>
<keyword evidence="7" id="KW-0997">Cell inner membrane</keyword>